<protein>
    <recommendedName>
        <fullName evidence="3">Triose-phosphate isomerase</fullName>
    </recommendedName>
</protein>
<keyword evidence="1" id="KW-0413">Isomerase</keyword>
<organism evidence="2">
    <name type="scientific">bioreactor metagenome</name>
    <dbReference type="NCBI Taxonomy" id="1076179"/>
    <lineage>
        <taxon>unclassified sequences</taxon>
        <taxon>metagenomes</taxon>
        <taxon>ecological metagenomes</taxon>
    </lineage>
</organism>
<dbReference type="EMBL" id="VSSQ01120112">
    <property type="protein sequence ID" value="MPN53221.1"/>
    <property type="molecule type" value="Genomic_DNA"/>
</dbReference>
<dbReference type="InterPro" id="IPR000652">
    <property type="entry name" value="Triosephosphate_isomerase"/>
</dbReference>
<dbReference type="PROSITE" id="PS51440">
    <property type="entry name" value="TIM_2"/>
    <property type="match status" value="1"/>
</dbReference>
<gene>
    <name evidence="2" type="ORF">SDC9_200885</name>
</gene>
<evidence type="ECO:0000256" key="1">
    <source>
        <dbReference type="ARBA" id="ARBA00023235"/>
    </source>
</evidence>
<proteinExistence type="predicted"/>
<dbReference type="GO" id="GO:0004807">
    <property type="term" value="F:triose-phosphate isomerase activity"/>
    <property type="evidence" value="ECO:0007669"/>
    <property type="project" value="InterPro"/>
</dbReference>
<evidence type="ECO:0008006" key="3">
    <source>
        <dbReference type="Google" id="ProtNLM"/>
    </source>
</evidence>
<sequence>MNRDLRKVVIAGNWKMNKTPLQTVALIGEIKEQVKNAPCGVVLCVPFVDLKDAVATAR</sequence>
<dbReference type="InterPro" id="IPR035990">
    <property type="entry name" value="TIM_sf"/>
</dbReference>
<dbReference type="InterPro" id="IPR013785">
    <property type="entry name" value="Aldolase_TIM"/>
</dbReference>
<reference evidence="2" key="1">
    <citation type="submission" date="2019-08" db="EMBL/GenBank/DDBJ databases">
        <authorList>
            <person name="Kucharzyk K."/>
            <person name="Murdoch R.W."/>
            <person name="Higgins S."/>
            <person name="Loffler F."/>
        </authorList>
    </citation>
    <scope>NUCLEOTIDE SEQUENCE</scope>
</reference>
<evidence type="ECO:0000313" key="2">
    <source>
        <dbReference type="EMBL" id="MPN53221.1"/>
    </source>
</evidence>
<name>A0A645IPH3_9ZZZZ</name>
<dbReference type="Pfam" id="PF00121">
    <property type="entry name" value="TIM"/>
    <property type="match status" value="1"/>
</dbReference>
<dbReference type="Gene3D" id="3.20.20.70">
    <property type="entry name" value="Aldolase class I"/>
    <property type="match status" value="1"/>
</dbReference>
<dbReference type="AlphaFoldDB" id="A0A645IPH3"/>
<accession>A0A645IPH3</accession>
<comment type="caution">
    <text evidence="2">The sequence shown here is derived from an EMBL/GenBank/DDBJ whole genome shotgun (WGS) entry which is preliminary data.</text>
</comment>
<dbReference type="SUPFAM" id="SSF51351">
    <property type="entry name" value="Triosephosphate isomerase (TIM)"/>
    <property type="match status" value="1"/>
</dbReference>